<dbReference type="AlphaFoldDB" id="A0A917ABC2"/>
<evidence type="ECO:0000256" key="2">
    <source>
        <dbReference type="ARBA" id="ARBA00022643"/>
    </source>
</evidence>
<dbReference type="PANTHER" id="PTHR32332">
    <property type="entry name" value="2-NITROPROPANE DIOXYGENASE"/>
    <property type="match status" value="1"/>
</dbReference>
<dbReference type="GO" id="GO:0018580">
    <property type="term" value="F:nitronate monooxygenase activity"/>
    <property type="evidence" value="ECO:0007669"/>
    <property type="project" value="InterPro"/>
</dbReference>
<evidence type="ECO:0000256" key="1">
    <source>
        <dbReference type="ARBA" id="ARBA00022630"/>
    </source>
</evidence>
<dbReference type="SMART" id="SM01240">
    <property type="entry name" value="IMPDH"/>
    <property type="match status" value="1"/>
</dbReference>
<proteinExistence type="predicted"/>
<evidence type="ECO:0000313" key="4">
    <source>
        <dbReference type="EMBL" id="GGE38664.1"/>
    </source>
</evidence>
<dbReference type="CDD" id="cd04730">
    <property type="entry name" value="NPD_like"/>
    <property type="match status" value="1"/>
</dbReference>
<dbReference type="EMBL" id="BMFJ01000001">
    <property type="protein sequence ID" value="GGE38664.1"/>
    <property type="molecule type" value="Genomic_DNA"/>
</dbReference>
<dbReference type="Gene3D" id="3.20.20.70">
    <property type="entry name" value="Aldolase class I"/>
    <property type="match status" value="1"/>
</dbReference>
<reference evidence="5" key="1">
    <citation type="journal article" date="2019" name="Int. J. Syst. Evol. Microbiol.">
        <title>The Global Catalogue of Microorganisms (GCM) 10K type strain sequencing project: providing services to taxonomists for standard genome sequencing and annotation.</title>
        <authorList>
            <consortium name="The Broad Institute Genomics Platform"/>
            <consortium name="The Broad Institute Genome Sequencing Center for Infectious Disease"/>
            <person name="Wu L."/>
            <person name="Ma J."/>
        </authorList>
    </citation>
    <scope>NUCLEOTIDE SEQUENCE [LARGE SCALE GENOMIC DNA]</scope>
    <source>
        <strain evidence="5">CGMCC 1.12664</strain>
    </source>
</reference>
<accession>A0A917ABC2</accession>
<sequence>MAPADLTTGTGTPARLETRFTRKFGLDTPIMGAPMDPASGSALAQAVSDAGGLGMVGGGYGDRVWLEEQLSGVKQGTTGTGFITWSMAKQPELLTIALSRRPKALMLSFADPMPFAQEIHDAGVPMICQTQRLEHVKRAVEAGATVVVAQGEEAGGHGIIGRSTLGFVPAAADWLAANSPETILLAAGGIADGRGLAAALMLGADGVLVGTRFWATQEALIHPGAKQRVLTATGDETVRTTVYDIVRGKDWPQPYNGRLMSNPFIETWHGREDALKDELPERVAAYEAASADGDFDIANVTVGEAIGIIRDIPPAAEVVDRMTKEALHLLGGGWSTL</sequence>
<evidence type="ECO:0000256" key="3">
    <source>
        <dbReference type="ARBA" id="ARBA00023002"/>
    </source>
</evidence>
<evidence type="ECO:0000313" key="5">
    <source>
        <dbReference type="Proteomes" id="UP000612855"/>
    </source>
</evidence>
<keyword evidence="3" id="KW-0560">Oxidoreductase</keyword>
<keyword evidence="5" id="KW-1185">Reference proteome</keyword>
<keyword evidence="1" id="KW-0285">Flavoprotein</keyword>
<keyword evidence="2" id="KW-0288">FMN</keyword>
<dbReference type="InterPro" id="IPR004136">
    <property type="entry name" value="NMO"/>
</dbReference>
<dbReference type="RefSeq" id="WP_188478268.1">
    <property type="nucleotide sequence ID" value="NZ_BMFJ01000001.1"/>
</dbReference>
<dbReference type="InterPro" id="IPR013785">
    <property type="entry name" value="Aldolase_TIM"/>
</dbReference>
<gene>
    <name evidence="4" type="ORF">GCM10011360_28040</name>
</gene>
<name>A0A917ABC2_9RHOB</name>
<organism evidence="4 5">
    <name type="scientific">Primorskyibacter flagellatus</name>
    <dbReference type="NCBI Taxonomy" id="1387277"/>
    <lineage>
        <taxon>Bacteria</taxon>
        <taxon>Pseudomonadati</taxon>
        <taxon>Pseudomonadota</taxon>
        <taxon>Alphaproteobacteria</taxon>
        <taxon>Rhodobacterales</taxon>
        <taxon>Roseobacteraceae</taxon>
        <taxon>Primorskyibacter</taxon>
    </lineage>
</organism>
<dbReference type="GO" id="GO:0051213">
    <property type="term" value="F:dioxygenase activity"/>
    <property type="evidence" value="ECO:0007669"/>
    <property type="project" value="UniProtKB-KW"/>
</dbReference>
<dbReference type="PANTHER" id="PTHR32332:SF31">
    <property type="entry name" value="2-NITROPROPANE DIOXYGENASE FAMILY, PUTATIVE (AFU_ORTHOLOGUE AFUA_2G09850)-RELATED"/>
    <property type="match status" value="1"/>
</dbReference>
<keyword evidence="4" id="KW-0223">Dioxygenase</keyword>
<dbReference type="Proteomes" id="UP000612855">
    <property type="component" value="Unassembled WGS sequence"/>
</dbReference>
<dbReference type="Pfam" id="PF03060">
    <property type="entry name" value="NMO"/>
    <property type="match status" value="1"/>
</dbReference>
<protein>
    <submittedName>
        <fullName evidence="4">Hypothetical 2-nitropropane dioxygenase</fullName>
    </submittedName>
</protein>
<comment type="caution">
    <text evidence="4">The sequence shown here is derived from an EMBL/GenBank/DDBJ whole genome shotgun (WGS) entry which is preliminary data.</text>
</comment>
<dbReference type="SUPFAM" id="SSF51412">
    <property type="entry name" value="Inosine monophosphate dehydrogenase (IMPDH)"/>
    <property type="match status" value="1"/>
</dbReference>